<feature type="region of interest" description="Disordered" evidence="14">
    <location>
        <begin position="1"/>
        <end position="54"/>
    </location>
</feature>
<reference evidence="15 16" key="1">
    <citation type="journal article" date="2012" name="Genome Biol.">
        <title>Sequencing three crocodilian genomes to illuminate the evolution of archosaurs and amniotes.</title>
        <authorList>
            <person name="St John J.A."/>
            <person name="Braun E.L."/>
            <person name="Isberg S.R."/>
            <person name="Miles L.G."/>
            <person name="Chong A.Y."/>
            <person name="Gongora J."/>
            <person name="Dalzell P."/>
            <person name="Moran C."/>
            <person name="Bed'hom B."/>
            <person name="Abzhanov A."/>
            <person name="Burgess S.C."/>
            <person name="Cooksey A.M."/>
            <person name="Castoe T.A."/>
            <person name="Crawford N.G."/>
            <person name="Densmore L.D."/>
            <person name="Drew J.C."/>
            <person name="Edwards S.V."/>
            <person name="Faircloth B.C."/>
            <person name="Fujita M.K."/>
            <person name="Greenwold M.J."/>
            <person name="Hoffmann F.G."/>
            <person name="Howard J.M."/>
            <person name="Iguchi T."/>
            <person name="Janes D.E."/>
            <person name="Khan S.Y."/>
            <person name="Kohno S."/>
            <person name="de Koning A.J."/>
            <person name="Lance S.L."/>
            <person name="McCarthy F.M."/>
            <person name="McCormack J.E."/>
            <person name="Merchant M.E."/>
            <person name="Peterson D.G."/>
            <person name="Pollock D.D."/>
            <person name="Pourmand N."/>
            <person name="Raney B.J."/>
            <person name="Roessler K.A."/>
            <person name="Sanford J.R."/>
            <person name="Sawyer R.H."/>
            <person name="Schmidt C.J."/>
            <person name="Triplett E.W."/>
            <person name="Tuberville T.D."/>
            <person name="Venegas-Anaya M."/>
            <person name="Howard J.T."/>
            <person name="Jarvis E.D."/>
            <person name="Guillette L.J.Jr."/>
            <person name="Glenn T.C."/>
            <person name="Green R.E."/>
            <person name="Ray D.A."/>
        </authorList>
    </citation>
    <scope>NUCLEOTIDE SEQUENCE [LARGE SCALE GENOMIC DNA]</scope>
    <source>
        <strain evidence="15">KSC_2009_1</strain>
    </source>
</reference>
<dbReference type="SUPFAM" id="SSF50923">
    <property type="entry name" value="Hemopexin-like domain"/>
    <property type="match status" value="2"/>
</dbReference>
<keyword evidence="7" id="KW-0349">Heme</keyword>
<evidence type="ECO:0000256" key="1">
    <source>
        <dbReference type="ARBA" id="ARBA00002031"/>
    </source>
</evidence>
<dbReference type="GO" id="GO:0005615">
    <property type="term" value="C:extracellular space"/>
    <property type="evidence" value="ECO:0007669"/>
    <property type="project" value="TreeGrafter"/>
</dbReference>
<comment type="similarity">
    <text evidence="3">Belongs to the hemopexin family.</text>
</comment>
<dbReference type="InterPro" id="IPR036375">
    <property type="entry name" value="Hemopexin-like_dom_sf"/>
</dbReference>
<feature type="repeat" description="Hemopexin" evidence="13">
    <location>
        <begin position="322"/>
        <end position="369"/>
    </location>
</feature>
<keyword evidence="8" id="KW-0479">Metal-binding</keyword>
<comment type="function">
    <text evidence="1">Binds heme and transports it to the liver for breakdown and iron recovery, after which the free hemopexin returns to the circulation.</text>
</comment>
<dbReference type="FunFam" id="2.110.10.10:FF:000009">
    <property type="entry name" value="Hemopexin"/>
    <property type="match status" value="1"/>
</dbReference>
<dbReference type="eggNOG" id="KOG1565">
    <property type="taxonomic scope" value="Eukaryota"/>
</dbReference>
<keyword evidence="9" id="KW-0732">Signal</keyword>
<gene>
    <name evidence="15" type="primary">HPX</name>
    <name evidence="15" type="ORF">Y1Q_0017200</name>
</gene>
<proteinExistence type="inferred from homology"/>
<feature type="repeat" description="Hemopexin" evidence="13">
    <location>
        <begin position="109"/>
        <end position="160"/>
    </location>
</feature>
<evidence type="ECO:0000256" key="2">
    <source>
        <dbReference type="ARBA" id="ARBA00004613"/>
    </source>
</evidence>
<comment type="subcellular location">
    <subcellularLocation>
        <location evidence="2">Secreted</location>
    </subcellularLocation>
</comment>
<evidence type="ECO:0000256" key="7">
    <source>
        <dbReference type="ARBA" id="ARBA00022617"/>
    </source>
</evidence>
<protein>
    <recommendedName>
        <fullName evidence="4">Hemopexin</fullName>
    </recommendedName>
</protein>
<keyword evidence="12" id="KW-0325">Glycoprotein</keyword>
<name>A0A151NGB2_ALLMI</name>
<keyword evidence="5" id="KW-0813">Transport</keyword>
<dbReference type="PROSITE" id="PS51642">
    <property type="entry name" value="HEMOPEXIN_2"/>
    <property type="match status" value="4"/>
</dbReference>
<dbReference type="GO" id="GO:0046872">
    <property type="term" value="F:metal ion binding"/>
    <property type="evidence" value="ECO:0007669"/>
    <property type="project" value="UniProtKB-KW"/>
</dbReference>
<dbReference type="EMBL" id="AKHW03003099">
    <property type="protein sequence ID" value="KYO35827.1"/>
    <property type="molecule type" value="Genomic_DNA"/>
</dbReference>
<dbReference type="InterPro" id="IPR000585">
    <property type="entry name" value="Hemopexin-like_dom"/>
</dbReference>
<feature type="repeat" description="Hemopexin" evidence="13">
    <location>
        <begin position="161"/>
        <end position="206"/>
    </location>
</feature>
<evidence type="ECO:0000256" key="4">
    <source>
        <dbReference type="ARBA" id="ARBA00013632"/>
    </source>
</evidence>
<keyword evidence="11" id="KW-0408">Iron</keyword>
<dbReference type="Proteomes" id="UP000050525">
    <property type="component" value="Unassembled WGS sequence"/>
</dbReference>
<dbReference type="PANTHER" id="PTHR22917">
    <property type="entry name" value="HEMOPEXIN DOMAIN-CONTAINING PROTEIN"/>
    <property type="match status" value="1"/>
</dbReference>
<evidence type="ECO:0000256" key="8">
    <source>
        <dbReference type="ARBA" id="ARBA00022723"/>
    </source>
</evidence>
<evidence type="ECO:0000256" key="6">
    <source>
        <dbReference type="ARBA" id="ARBA00022525"/>
    </source>
</evidence>
<evidence type="ECO:0000256" key="14">
    <source>
        <dbReference type="SAM" id="MobiDB-lite"/>
    </source>
</evidence>
<evidence type="ECO:0000256" key="12">
    <source>
        <dbReference type="ARBA" id="ARBA00023180"/>
    </source>
</evidence>
<dbReference type="InterPro" id="IPR051298">
    <property type="entry name" value="Heme_transport/Cell_adhesion"/>
</dbReference>
<dbReference type="PANTHER" id="PTHR22917:SF9">
    <property type="entry name" value="HEMOPEXIN"/>
    <property type="match status" value="1"/>
</dbReference>
<dbReference type="InterPro" id="IPR018487">
    <property type="entry name" value="Hemopexin-like_repeat"/>
</dbReference>
<evidence type="ECO:0000313" key="16">
    <source>
        <dbReference type="Proteomes" id="UP000050525"/>
    </source>
</evidence>
<evidence type="ECO:0000256" key="13">
    <source>
        <dbReference type="PROSITE-ProRule" id="PRU01011"/>
    </source>
</evidence>
<dbReference type="SMART" id="SM00120">
    <property type="entry name" value="HX"/>
    <property type="match status" value="5"/>
</dbReference>
<dbReference type="CDD" id="cd00094">
    <property type="entry name" value="HX"/>
    <property type="match status" value="1"/>
</dbReference>
<evidence type="ECO:0000256" key="11">
    <source>
        <dbReference type="ARBA" id="ARBA00023004"/>
    </source>
</evidence>
<feature type="repeat" description="Hemopexin" evidence="13">
    <location>
        <begin position="67"/>
        <end position="107"/>
    </location>
</feature>
<keyword evidence="16" id="KW-1185">Reference proteome</keyword>
<organism evidence="15 16">
    <name type="scientific">Alligator mississippiensis</name>
    <name type="common">American alligator</name>
    <dbReference type="NCBI Taxonomy" id="8496"/>
    <lineage>
        <taxon>Eukaryota</taxon>
        <taxon>Metazoa</taxon>
        <taxon>Chordata</taxon>
        <taxon>Craniata</taxon>
        <taxon>Vertebrata</taxon>
        <taxon>Euteleostomi</taxon>
        <taxon>Archelosauria</taxon>
        <taxon>Archosauria</taxon>
        <taxon>Crocodylia</taxon>
        <taxon>Alligatoridae</taxon>
        <taxon>Alligatorinae</taxon>
        <taxon>Alligator</taxon>
    </lineage>
</organism>
<evidence type="ECO:0000256" key="5">
    <source>
        <dbReference type="ARBA" id="ARBA00022448"/>
    </source>
</evidence>
<dbReference type="Gene3D" id="2.110.10.10">
    <property type="entry name" value="Hemopexin-like domain"/>
    <property type="match status" value="2"/>
</dbReference>
<evidence type="ECO:0000313" key="15">
    <source>
        <dbReference type="EMBL" id="KYO35827.1"/>
    </source>
</evidence>
<dbReference type="Pfam" id="PF00045">
    <property type="entry name" value="Hemopexin"/>
    <property type="match status" value="2"/>
</dbReference>
<comment type="caution">
    <text evidence="15">The sequence shown here is derived from an EMBL/GenBank/DDBJ whole genome shotgun (WGS) entry which is preliminary data.</text>
</comment>
<dbReference type="AlphaFoldDB" id="A0A151NGB2"/>
<evidence type="ECO:0000256" key="3">
    <source>
        <dbReference type="ARBA" id="ARBA00011072"/>
    </source>
</evidence>
<evidence type="ECO:0000256" key="10">
    <source>
        <dbReference type="ARBA" id="ARBA00022737"/>
    </source>
</evidence>
<evidence type="ECO:0000256" key="9">
    <source>
        <dbReference type="ARBA" id="ARBA00022729"/>
    </source>
</evidence>
<sequence>MRGSPPLPRGQHWRGGSGGPGTNGAALHRGRSSPGTGPPKKPGASHGSRCGDESLNDTDTLRRCADDGAFDAVTLDEKGRMLFFKGDEVWKGSHGRPEPINATWPELGSGPVDTAFRIHHKSSSVHDSLYLFQGEQVWVYTDGKLRSGYPRAIGDEFKGVPGHLDSAVECHPEECQAEGIIFFKGSDVYWYDLSAGQLKQRAWTQVGNCSAALRWLERYYCFQGLNFLRFNPVSGDVPAHRYPLDSRDYFICCPGRGHGHAAHHNATLHAPMDRCSGLPLQAFASDDKGRLYAFRKGYYFRLDSRRDGWHAWPLSHRWAGLEGEVDATFMWENFMYVIQGSKVFIYREDQGHALMQDYPKGLQEELGIPGADAAFTCPGSPLLYIIQGSSMQEVDLGNSQRVPKPAVPIPHSHVDSATCTADGVYLFHDAVFYHYPDAASLAGASAPAAPQITATVFFAC</sequence>
<feature type="compositionally biased region" description="Gly residues" evidence="14">
    <location>
        <begin position="13"/>
        <end position="22"/>
    </location>
</feature>
<dbReference type="STRING" id="8496.A0A151NGB2"/>
<keyword evidence="10" id="KW-0677">Repeat</keyword>
<keyword evidence="6" id="KW-0964">Secreted</keyword>
<accession>A0A151NGB2</accession>